<evidence type="ECO:0000313" key="2">
    <source>
        <dbReference type="EMBL" id="KAK7048005.1"/>
    </source>
</evidence>
<dbReference type="AlphaFoldDB" id="A0AAW0DAG3"/>
<evidence type="ECO:0000313" key="3">
    <source>
        <dbReference type="Proteomes" id="UP001362999"/>
    </source>
</evidence>
<dbReference type="InterPro" id="IPR019026">
    <property type="entry name" value="Peptidase_M64_IgA"/>
</dbReference>
<name>A0AAW0DAG3_9AGAR</name>
<dbReference type="Proteomes" id="UP001362999">
    <property type="component" value="Unassembled WGS sequence"/>
</dbReference>
<keyword evidence="1" id="KW-0732">Signal</keyword>
<reference evidence="2 3" key="1">
    <citation type="journal article" date="2024" name="J Genomics">
        <title>Draft genome sequencing and assembly of Favolaschia claudopus CIRM-BRFM 2984 isolated from oak limbs.</title>
        <authorList>
            <person name="Navarro D."/>
            <person name="Drula E."/>
            <person name="Chaduli D."/>
            <person name="Cazenave R."/>
            <person name="Ahrendt S."/>
            <person name="Wang J."/>
            <person name="Lipzen A."/>
            <person name="Daum C."/>
            <person name="Barry K."/>
            <person name="Grigoriev I.V."/>
            <person name="Favel A."/>
            <person name="Rosso M.N."/>
            <person name="Martin F."/>
        </authorList>
    </citation>
    <scope>NUCLEOTIDE SEQUENCE [LARGE SCALE GENOMIC DNA]</scope>
    <source>
        <strain evidence="2 3">CIRM-BRFM 2984</strain>
    </source>
</reference>
<dbReference type="GO" id="GO:0008237">
    <property type="term" value="F:metallopeptidase activity"/>
    <property type="evidence" value="ECO:0007669"/>
    <property type="project" value="InterPro"/>
</dbReference>
<evidence type="ECO:0000256" key="1">
    <source>
        <dbReference type="SAM" id="SignalP"/>
    </source>
</evidence>
<feature type="signal peptide" evidence="1">
    <location>
        <begin position="1"/>
        <end position="18"/>
    </location>
</feature>
<proteinExistence type="predicted"/>
<dbReference type="Pfam" id="PF09471">
    <property type="entry name" value="Peptidase_M64"/>
    <property type="match status" value="1"/>
</dbReference>
<accession>A0AAW0DAG3</accession>
<dbReference type="Gene3D" id="3.40.390.10">
    <property type="entry name" value="Collagenase (Catalytic Domain)"/>
    <property type="match status" value="1"/>
</dbReference>
<protein>
    <submittedName>
        <fullName evidence="2">IgA peptidase M64-domain-containing protein</fullName>
    </submittedName>
</protein>
<organism evidence="2 3">
    <name type="scientific">Favolaschia claudopus</name>
    <dbReference type="NCBI Taxonomy" id="2862362"/>
    <lineage>
        <taxon>Eukaryota</taxon>
        <taxon>Fungi</taxon>
        <taxon>Dikarya</taxon>
        <taxon>Basidiomycota</taxon>
        <taxon>Agaricomycotina</taxon>
        <taxon>Agaricomycetes</taxon>
        <taxon>Agaricomycetidae</taxon>
        <taxon>Agaricales</taxon>
        <taxon>Marasmiineae</taxon>
        <taxon>Mycenaceae</taxon>
        <taxon>Favolaschia</taxon>
    </lineage>
</organism>
<dbReference type="InterPro" id="IPR024079">
    <property type="entry name" value="MetalloPept_cat_dom_sf"/>
</dbReference>
<feature type="chain" id="PRO_5043911818" evidence="1">
    <location>
        <begin position="19"/>
        <end position="534"/>
    </location>
</feature>
<dbReference type="EMBL" id="JAWWNJ010000009">
    <property type="protein sequence ID" value="KAK7048005.1"/>
    <property type="molecule type" value="Genomic_DNA"/>
</dbReference>
<comment type="caution">
    <text evidence="2">The sequence shown here is derived from an EMBL/GenBank/DDBJ whole genome shotgun (WGS) entry which is preliminary data.</text>
</comment>
<keyword evidence="3" id="KW-1185">Reference proteome</keyword>
<gene>
    <name evidence="2" type="ORF">R3P38DRAFT_2866879</name>
</gene>
<sequence>MLPLLLFLVSIVLPGSLAHGPGKCVLTDTRDPAHELAPFSEAQAQIPWTSTFKDDFDVPPPPLEILSLVVSGPSSNRVDLIFFADGYVQDEREKFFEDAKRLAEDISGNQTFNTVKPLMNFWAAFTPSKESGVGVGGKPKNTAFGLYRDGTELRGVYYAKPAVAAAACSSLGDQCDYPILLGNDPLYGGLGGRFTVITPSIANGALILRHELGHSIINVGEEYDGGYAYFGSNSYNNLSKAVPWAQWLTDPDPTHVRVERAVMPMQAYAWTLLNTSTPWSVKFDSSGAYARHLVRFSVSGLPEAADLRVELDGEDLGWTPRADIGLDRYHYDVHRDGGLSAGEHTLSFTLLNGAREPEAQMCSAEILEFGDESEFVATPGHYSLYPTFSLDNQTTYRPTNEDCLMRQVTTPNFCKACIEGLWLALLRNVSLIDGIDASCVGSAADEDLTKLTLRLVPLAQFRAAAVAGLSESYTVTWRKDGQVIGKFTNSTEAEVGSGQYTIEVQYATNEVRVDRDDRLKAQVQYTVDGGCTKS</sequence>